<feature type="compositionally biased region" description="Low complexity" evidence="1">
    <location>
        <begin position="94"/>
        <end position="110"/>
    </location>
</feature>
<dbReference type="Pfam" id="PF10846">
    <property type="entry name" value="DUF2722"/>
    <property type="match status" value="1"/>
</dbReference>
<dbReference type="InterPro" id="IPR021216">
    <property type="entry name" value="DUF2722"/>
</dbReference>
<dbReference type="AlphaFoldDB" id="A0A8K0TP54"/>
<feature type="region of interest" description="Disordered" evidence="1">
    <location>
        <begin position="1"/>
        <end position="123"/>
    </location>
</feature>
<protein>
    <submittedName>
        <fullName evidence="2">Uncharacterized protein</fullName>
    </submittedName>
</protein>
<reference evidence="2" key="1">
    <citation type="journal article" date="2021" name="Nat. Commun.">
        <title>Genetic determinants of endophytism in the Arabidopsis root mycobiome.</title>
        <authorList>
            <person name="Mesny F."/>
            <person name="Miyauchi S."/>
            <person name="Thiergart T."/>
            <person name="Pickel B."/>
            <person name="Atanasova L."/>
            <person name="Karlsson M."/>
            <person name="Huettel B."/>
            <person name="Barry K.W."/>
            <person name="Haridas S."/>
            <person name="Chen C."/>
            <person name="Bauer D."/>
            <person name="Andreopoulos W."/>
            <person name="Pangilinan J."/>
            <person name="LaButti K."/>
            <person name="Riley R."/>
            <person name="Lipzen A."/>
            <person name="Clum A."/>
            <person name="Drula E."/>
            <person name="Henrissat B."/>
            <person name="Kohler A."/>
            <person name="Grigoriev I.V."/>
            <person name="Martin F.M."/>
            <person name="Hacquard S."/>
        </authorList>
    </citation>
    <scope>NUCLEOTIDE SEQUENCE</scope>
    <source>
        <strain evidence="2">MPI-CAGE-AT-0016</strain>
    </source>
</reference>
<feature type="compositionally biased region" description="Low complexity" evidence="1">
    <location>
        <begin position="41"/>
        <end position="50"/>
    </location>
</feature>
<evidence type="ECO:0000313" key="3">
    <source>
        <dbReference type="Proteomes" id="UP000813385"/>
    </source>
</evidence>
<feature type="compositionally biased region" description="Polar residues" evidence="1">
    <location>
        <begin position="342"/>
        <end position="352"/>
    </location>
</feature>
<accession>A0A8K0TP54</accession>
<feature type="compositionally biased region" description="Polar residues" evidence="1">
    <location>
        <begin position="428"/>
        <end position="437"/>
    </location>
</feature>
<feature type="compositionally biased region" description="Low complexity" evidence="1">
    <location>
        <begin position="297"/>
        <end position="325"/>
    </location>
</feature>
<evidence type="ECO:0000256" key="1">
    <source>
        <dbReference type="SAM" id="MobiDB-lite"/>
    </source>
</evidence>
<evidence type="ECO:0000313" key="2">
    <source>
        <dbReference type="EMBL" id="KAH7366742.1"/>
    </source>
</evidence>
<sequence length="469" mass="50457">MLTAKQPSHYGYKPAHDLPTPPSTSRLSPPLAYQDLHRPRLPSLPRSHSPLDQHMAAPHRGLPLPAAMALPPQQQQQQQHHHPGNPPPPPPVPSSVSQVAPHQSHALGQMPGPPPQWQGAEESMRTWLIAKAEEERRRQEEEKTKQESYRLEQRKLEVEMLKTSLDKGIPPPIVPLVFAGMGGALSEAALDVAKQYLASQQPGQPQQLMAIHAQRSPEHRRDSQSQGYAPYAPVPSTPGSAAGPQGYITYPGSPTTRGRAHTMSSTGSTGRLAGPTSHLPSINTSAAQGGPSHHPHQMAQQQAPPQQQRQSHHASSAQQESQASPGIFFHHWQPPTSHVGGPNQTASASGESPRNKRKATGPPEPAPAPTQQRLKSPSALDSGRSSRNASPERRRGHSRQRSDVSSYRASGGRRRGDSIGPARAMSPLASSNVSAQVPRSIGGHSVSSLLSEEPSRASPYLPRPPADVR</sequence>
<keyword evidence="3" id="KW-1185">Reference proteome</keyword>
<gene>
    <name evidence="2" type="ORF">B0T11DRAFT_46838</name>
</gene>
<comment type="caution">
    <text evidence="2">The sequence shown here is derived from an EMBL/GenBank/DDBJ whole genome shotgun (WGS) entry which is preliminary data.</text>
</comment>
<feature type="compositionally biased region" description="Low complexity" evidence="1">
    <location>
        <begin position="62"/>
        <end position="78"/>
    </location>
</feature>
<organism evidence="2 3">
    <name type="scientific">Plectosphaerella cucumerina</name>
    <dbReference type="NCBI Taxonomy" id="40658"/>
    <lineage>
        <taxon>Eukaryota</taxon>
        <taxon>Fungi</taxon>
        <taxon>Dikarya</taxon>
        <taxon>Ascomycota</taxon>
        <taxon>Pezizomycotina</taxon>
        <taxon>Sordariomycetes</taxon>
        <taxon>Hypocreomycetidae</taxon>
        <taxon>Glomerellales</taxon>
        <taxon>Plectosphaerellaceae</taxon>
        <taxon>Plectosphaerella</taxon>
    </lineage>
</organism>
<feature type="region of interest" description="Disordered" evidence="1">
    <location>
        <begin position="199"/>
        <end position="469"/>
    </location>
</feature>
<name>A0A8K0TP54_9PEZI</name>
<dbReference type="EMBL" id="JAGPXD010000002">
    <property type="protein sequence ID" value="KAH7366742.1"/>
    <property type="molecule type" value="Genomic_DNA"/>
</dbReference>
<proteinExistence type="predicted"/>
<feature type="compositionally biased region" description="Polar residues" evidence="1">
    <location>
        <begin position="278"/>
        <end position="287"/>
    </location>
</feature>
<feature type="compositionally biased region" description="Pro residues" evidence="1">
    <location>
        <begin position="84"/>
        <end position="93"/>
    </location>
</feature>
<feature type="compositionally biased region" description="Polar residues" evidence="1">
    <location>
        <begin position="252"/>
        <end position="269"/>
    </location>
</feature>
<dbReference type="OrthoDB" id="20105at2759"/>
<dbReference type="Proteomes" id="UP000813385">
    <property type="component" value="Unassembled WGS sequence"/>
</dbReference>